<keyword evidence="5" id="KW-1185">Reference proteome</keyword>
<dbReference type="Gene3D" id="2.60.40.1120">
    <property type="entry name" value="Carboxypeptidase-like, regulatory domain"/>
    <property type="match status" value="1"/>
</dbReference>
<feature type="chain" id="PRO_5012297346" evidence="2">
    <location>
        <begin position="26"/>
        <end position="1092"/>
    </location>
</feature>
<dbReference type="NCBIfam" id="TIGR04056">
    <property type="entry name" value="OMP_RagA_SusC"/>
    <property type="match status" value="1"/>
</dbReference>
<dbReference type="Pfam" id="PF07715">
    <property type="entry name" value="Plug"/>
    <property type="match status" value="1"/>
</dbReference>
<dbReference type="FunFam" id="2.170.130.10:FF:000003">
    <property type="entry name" value="SusC/RagA family TonB-linked outer membrane protein"/>
    <property type="match status" value="1"/>
</dbReference>
<dbReference type="InterPro" id="IPR023997">
    <property type="entry name" value="TonB-dep_OMP_SusC/RagA_CS"/>
</dbReference>
<feature type="domain" description="TonB-dependent receptor plug" evidence="3">
    <location>
        <begin position="128"/>
        <end position="235"/>
    </location>
</feature>
<evidence type="ECO:0000259" key="3">
    <source>
        <dbReference type="Pfam" id="PF07715"/>
    </source>
</evidence>
<keyword evidence="1" id="KW-1134">Transmembrane beta strand</keyword>
<evidence type="ECO:0000256" key="1">
    <source>
        <dbReference type="PROSITE-ProRule" id="PRU01360"/>
    </source>
</evidence>
<evidence type="ECO:0000256" key="2">
    <source>
        <dbReference type="SAM" id="SignalP"/>
    </source>
</evidence>
<proteinExistence type="inferred from homology"/>
<dbReference type="Gene3D" id="2.170.130.10">
    <property type="entry name" value="TonB-dependent receptor, plug domain"/>
    <property type="match status" value="1"/>
</dbReference>
<comment type="subcellular location">
    <subcellularLocation>
        <location evidence="1">Cell outer membrane</location>
        <topology evidence="1">Multi-pass membrane protein</topology>
    </subcellularLocation>
</comment>
<dbReference type="PROSITE" id="PS52016">
    <property type="entry name" value="TONB_DEPENDENT_REC_3"/>
    <property type="match status" value="1"/>
</dbReference>
<keyword evidence="2" id="KW-0732">Signal</keyword>
<dbReference type="AlphaFoldDB" id="A0A1N6DCV9"/>
<reference evidence="4 5" key="1">
    <citation type="submission" date="2016-11" db="EMBL/GenBank/DDBJ databases">
        <authorList>
            <person name="Jaros S."/>
            <person name="Januszkiewicz K."/>
            <person name="Wedrychowicz H."/>
        </authorList>
    </citation>
    <scope>NUCLEOTIDE SEQUENCE [LARGE SCALE GENOMIC DNA]</scope>
    <source>
        <strain evidence="4 5">DSM 24787</strain>
    </source>
</reference>
<dbReference type="InterPro" id="IPR023996">
    <property type="entry name" value="TonB-dep_OMP_SusC/RagA"/>
</dbReference>
<dbReference type="InterPro" id="IPR012910">
    <property type="entry name" value="Plug_dom"/>
</dbReference>
<sequence>MMCMSKKLRFGMVCLCMLLSCCLRYSDVYSQNRSSVIGTVKDSAGTPLPGVSVIVSSAKSQGTVTDMNGKFVLEVSPGAILLFKFIGYKEQSVTVADPKKELTVVLQSLETVLSDVVITAFGKKQIKESVVGSVSTIKPDALRTGGSNLTNALAGQVAGVIGFQSSGQPGLDNSNFFIRGVTTFGYRQNPLILIDNVELTTNDLARLQVQDIASFSILKDASATALYGARGANGVILVTTKEGKAGKTTLNVTLENAISQPTKTIKLADPITYMKMYNEASTTRDPLQPIVFDADKIYNTEQTLKNAPGSNGYVYPAVDWLDMLFKKSTTTQRANVNISGGGDLARYLVSASASNDNGMLKRNVANNFNNNIKYKNYQLRSNVNIKLTKTTELVLRLWGNFNDYSGPMTNDASFSSDLYSAAMHTSPVLFPAYYQPDSANRLVQHILFGNASGGADQANGVGYANPYAQMLRGYKRFSESRMSATLELHQDLDFIVPGLKAHGFFNTNRYSYFDNSMAYNPFYYSILPGGYNRASNTYRLTWLNSLPNGSFLGGPGSGNSGPATEYLVYTPGRKDANTFLQFQAQLEYAKQLGDHNVSGSLIGVRQQRLVANGINPNTQQEDLQYSLPYRNMNLAGRATYNYLSRYFLEFNFGYNGSERFSENHRYGFFPTIGASWIVSREKFWGDGLTDIVSSLKLRASYGLSGNDDIGNQRFFYLSNVNLTAGNGSTFGLNNIYNRPGVRINNYENRNVTWETAKILNTGMELTLFKNFDFIAEYWKQDRSNILMGRNIPSSMGLEAAILTNVGTVKVNGLDLTANYSKDFSRNLRVMFMSNFTYSKGEYGVYEEPKYEEPWRYRSGTMLGQQFGYVAERLFVDDKEASASPVQQFGGSGNPVRGGDIKYRDLNGDGRITVADQAPIGLPTTPQVMYGFGFSVIYKGFEIAARFQGQSRVSFFIDPRSVSPFVIPPSPQIQFQSQPLQAFADDHWSEENQNLYALYPRMGVSAQAIENNLQRSTWWMRDGSFLRLKTAEIGYVIPNQLLKRLGVRYCRVYVNGLNLFNITKFDLWDPELGGNGFSYPIQKAYNLGININL</sequence>
<dbReference type="PROSITE" id="PS51257">
    <property type="entry name" value="PROKAR_LIPOPROTEIN"/>
    <property type="match status" value="1"/>
</dbReference>
<organism evidence="4 5">
    <name type="scientific">Chitinophaga niabensis</name>
    <dbReference type="NCBI Taxonomy" id="536979"/>
    <lineage>
        <taxon>Bacteria</taxon>
        <taxon>Pseudomonadati</taxon>
        <taxon>Bacteroidota</taxon>
        <taxon>Chitinophagia</taxon>
        <taxon>Chitinophagales</taxon>
        <taxon>Chitinophagaceae</taxon>
        <taxon>Chitinophaga</taxon>
    </lineage>
</organism>
<evidence type="ECO:0000313" key="4">
    <source>
        <dbReference type="EMBL" id="SIN68640.1"/>
    </source>
</evidence>
<dbReference type="InterPro" id="IPR037066">
    <property type="entry name" value="Plug_dom_sf"/>
</dbReference>
<comment type="similarity">
    <text evidence="1">Belongs to the TonB-dependent receptor family.</text>
</comment>
<dbReference type="NCBIfam" id="TIGR04057">
    <property type="entry name" value="SusC_RagA_signa"/>
    <property type="match status" value="1"/>
</dbReference>
<keyword evidence="1" id="KW-0813">Transport</keyword>
<keyword evidence="1" id="KW-0472">Membrane</keyword>
<evidence type="ECO:0000313" key="5">
    <source>
        <dbReference type="Proteomes" id="UP000185003"/>
    </source>
</evidence>
<dbReference type="EMBL" id="FSRA01000001">
    <property type="protein sequence ID" value="SIN68640.1"/>
    <property type="molecule type" value="Genomic_DNA"/>
</dbReference>
<dbReference type="Pfam" id="PF13715">
    <property type="entry name" value="CarbopepD_reg_2"/>
    <property type="match status" value="1"/>
</dbReference>
<keyword evidence="1" id="KW-0998">Cell outer membrane</keyword>
<dbReference type="InterPro" id="IPR039426">
    <property type="entry name" value="TonB-dep_rcpt-like"/>
</dbReference>
<dbReference type="InterPro" id="IPR008969">
    <property type="entry name" value="CarboxyPept-like_regulatory"/>
</dbReference>
<keyword evidence="1" id="KW-0812">Transmembrane</keyword>
<dbReference type="GO" id="GO:0009279">
    <property type="term" value="C:cell outer membrane"/>
    <property type="evidence" value="ECO:0007669"/>
    <property type="project" value="UniProtKB-SubCell"/>
</dbReference>
<dbReference type="Proteomes" id="UP000185003">
    <property type="component" value="Unassembled WGS sequence"/>
</dbReference>
<protein>
    <submittedName>
        <fullName evidence="4">TonB-linked outer membrane protein, SusC/RagA family</fullName>
    </submittedName>
</protein>
<dbReference type="STRING" id="536979.SAMN04488055_0623"/>
<feature type="signal peptide" evidence="2">
    <location>
        <begin position="1"/>
        <end position="25"/>
    </location>
</feature>
<accession>A0A1N6DCV9</accession>
<name>A0A1N6DCV9_9BACT</name>
<gene>
    <name evidence="4" type="ORF">SAMN04488055_0623</name>
</gene>
<dbReference type="SUPFAM" id="SSF56935">
    <property type="entry name" value="Porins"/>
    <property type="match status" value="1"/>
</dbReference>
<dbReference type="SUPFAM" id="SSF49464">
    <property type="entry name" value="Carboxypeptidase regulatory domain-like"/>
    <property type="match status" value="1"/>
</dbReference>